<dbReference type="GO" id="GO:0046872">
    <property type="term" value="F:metal ion binding"/>
    <property type="evidence" value="ECO:0007669"/>
    <property type="project" value="UniProtKB-KW"/>
</dbReference>
<dbReference type="GO" id="GO:0009231">
    <property type="term" value="P:riboflavin biosynthetic process"/>
    <property type="evidence" value="ECO:0007669"/>
    <property type="project" value="TreeGrafter"/>
</dbReference>
<evidence type="ECO:0000313" key="6">
    <source>
        <dbReference type="Proteomes" id="UP000074294"/>
    </source>
</evidence>
<dbReference type="AlphaFoldDB" id="A0A147JX44"/>
<keyword evidence="2" id="KW-0479">Metal-binding</keyword>
<comment type="cofactor">
    <cofactor evidence="1">
        <name>Zn(2+)</name>
        <dbReference type="ChEBI" id="CHEBI:29105"/>
    </cofactor>
</comment>
<proteinExistence type="predicted"/>
<dbReference type="NCBIfam" id="NF033501">
    <property type="entry name" value="ArfB_arch_rifla"/>
    <property type="match status" value="1"/>
</dbReference>
<dbReference type="InterPro" id="IPR024087">
    <property type="entry name" value="Creatininase-like_sf"/>
</dbReference>
<reference evidence="5 6" key="1">
    <citation type="journal article" date="2016" name="Nat. Microbiol.">
        <title>Genomic inference of the metabolism of cosmopolitan subsurface Archaea, Hadesarchaea.</title>
        <authorList>
            <person name="Baker B.J."/>
            <person name="Saw J.H."/>
            <person name="Lind A.E."/>
            <person name="Lazar C.S."/>
            <person name="Hinrichs K.-U."/>
            <person name="Teske A.P."/>
            <person name="Ettema T.J."/>
        </authorList>
    </citation>
    <scope>NUCLEOTIDE SEQUENCE [LARGE SCALE GENOMIC DNA]</scope>
</reference>
<dbReference type="Proteomes" id="UP000074294">
    <property type="component" value="Unassembled WGS sequence"/>
</dbReference>
<protein>
    <recommendedName>
        <fullName evidence="7">2-amino-5-formylamino-6-ribosylaminopyrimidin-4(3H)-one 5'-monophosphate deformylase</fullName>
    </recommendedName>
</protein>
<keyword evidence="3" id="KW-0378">Hydrolase</keyword>
<dbReference type="GO" id="GO:0016811">
    <property type="term" value="F:hydrolase activity, acting on carbon-nitrogen (but not peptide) bonds, in linear amides"/>
    <property type="evidence" value="ECO:0007669"/>
    <property type="project" value="TreeGrafter"/>
</dbReference>
<dbReference type="EMBL" id="LQMQ01000030">
    <property type="protein sequence ID" value="KUO40984.1"/>
    <property type="molecule type" value="Genomic_DNA"/>
</dbReference>
<dbReference type="PANTHER" id="PTHR35005">
    <property type="entry name" value="3-DEHYDRO-SCYLLO-INOSOSE HYDROLASE"/>
    <property type="match status" value="1"/>
</dbReference>
<evidence type="ECO:0008006" key="7">
    <source>
        <dbReference type="Google" id="ProtNLM"/>
    </source>
</evidence>
<evidence type="ECO:0000256" key="1">
    <source>
        <dbReference type="ARBA" id="ARBA00001947"/>
    </source>
</evidence>
<name>A0A147JX44_HADYE</name>
<gene>
    <name evidence="5" type="ORF">APZ16_06390</name>
</gene>
<keyword evidence="4" id="KW-0862">Zinc</keyword>
<comment type="caution">
    <text evidence="5">The sequence shown here is derived from an EMBL/GenBank/DDBJ whole genome shotgun (WGS) entry which is preliminary data.</text>
</comment>
<dbReference type="InterPro" id="IPR003785">
    <property type="entry name" value="Creatininase/forma_Hydrolase"/>
</dbReference>
<sequence>MILGGVGILALGSHRERHGAALPPDTDARLACHVAQEAAQRSGATFLGVLSSAYELPEINTGEHQSLDQLLDELRRALLHAKRDLGIDRVVIVNGHGGNGILREWLPILEEEFGMRLCFNNTIITLEGPHAGTGELSMGAAIGIVDESKLAEHSDFSKHPEVGFVGMKEARERYPWAEQQAQEVEKMGVRVDKYLGEKLLECAIVDVVNDVRELSREEVGP</sequence>
<evidence type="ECO:0000256" key="4">
    <source>
        <dbReference type="ARBA" id="ARBA00022833"/>
    </source>
</evidence>
<evidence type="ECO:0000256" key="3">
    <source>
        <dbReference type="ARBA" id="ARBA00022801"/>
    </source>
</evidence>
<dbReference type="Pfam" id="PF02633">
    <property type="entry name" value="Creatininase"/>
    <property type="match status" value="1"/>
</dbReference>
<dbReference type="Gene3D" id="3.40.50.10310">
    <property type="entry name" value="Creatininase"/>
    <property type="match status" value="1"/>
</dbReference>
<accession>A0A147JX44</accession>
<dbReference type="STRING" id="1776334.APZ16_06390"/>
<dbReference type="SUPFAM" id="SSF102215">
    <property type="entry name" value="Creatininase"/>
    <property type="match status" value="1"/>
</dbReference>
<organism evidence="5 6">
    <name type="scientific">Hadarchaeum yellowstonense</name>
    <dbReference type="NCBI Taxonomy" id="1776334"/>
    <lineage>
        <taxon>Archaea</taxon>
        <taxon>Methanobacteriati</taxon>
        <taxon>Candidatus Hadarchaeota</taxon>
        <taxon>Candidatus Hadarchaeia</taxon>
        <taxon>Candidatus Hadarchaeales</taxon>
        <taxon>Candidatus Hadarchaeaceae</taxon>
        <taxon>Candidatus Hadarchaeum</taxon>
    </lineage>
</organism>
<evidence type="ECO:0000256" key="2">
    <source>
        <dbReference type="ARBA" id="ARBA00022723"/>
    </source>
</evidence>
<dbReference type="PANTHER" id="PTHR35005:SF1">
    <property type="entry name" value="2-AMINO-5-FORMYLAMINO-6-RIBOSYLAMINOPYRIMIDIN-4(3H)-ONE 5'-MONOPHOSPHATE DEFORMYLASE"/>
    <property type="match status" value="1"/>
</dbReference>
<evidence type="ECO:0000313" key="5">
    <source>
        <dbReference type="EMBL" id="KUO40984.1"/>
    </source>
</evidence>